<organism evidence="1 2">
    <name type="scientific">Tolypothrix tenuis PCC 7101</name>
    <dbReference type="NCBI Taxonomy" id="231146"/>
    <lineage>
        <taxon>Bacteria</taxon>
        <taxon>Bacillati</taxon>
        <taxon>Cyanobacteriota</taxon>
        <taxon>Cyanophyceae</taxon>
        <taxon>Nostocales</taxon>
        <taxon>Tolypothrichaceae</taxon>
        <taxon>Tolypothrix</taxon>
    </lineage>
</organism>
<gene>
    <name evidence="1" type="ORF">NIES37_30970</name>
</gene>
<dbReference type="EMBL" id="AP018248">
    <property type="protein sequence ID" value="BAY99118.1"/>
    <property type="molecule type" value="Genomic_DNA"/>
</dbReference>
<protein>
    <submittedName>
        <fullName evidence="1">Uncharacterized protein</fullName>
    </submittedName>
</protein>
<evidence type="ECO:0000313" key="1">
    <source>
        <dbReference type="EMBL" id="BAY99118.1"/>
    </source>
</evidence>
<evidence type="ECO:0000313" key="2">
    <source>
        <dbReference type="Proteomes" id="UP000218785"/>
    </source>
</evidence>
<reference evidence="1 2" key="1">
    <citation type="submission" date="2017-06" db="EMBL/GenBank/DDBJ databases">
        <title>Genome sequencing of cyanobaciteial culture collection at National Institute for Environmental Studies (NIES).</title>
        <authorList>
            <person name="Hirose Y."/>
            <person name="Shimura Y."/>
            <person name="Fujisawa T."/>
            <person name="Nakamura Y."/>
            <person name="Kawachi M."/>
        </authorList>
    </citation>
    <scope>NUCLEOTIDE SEQUENCE [LARGE SCALE GENOMIC DNA]</scope>
    <source>
        <strain evidence="1 2">NIES-37</strain>
    </source>
</reference>
<name>A0A1Z4N055_9CYAN</name>
<dbReference type="AlphaFoldDB" id="A0A1Z4N055"/>
<accession>A0A1Z4N055</accession>
<proteinExistence type="predicted"/>
<sequence length="78" mass="8635">MTVTAITPPPLEILVISSCDLYYPLKKLIAHHLITLILDLGASIPWRGWERASGLGVNMQTLVRIPSQERTNNTLVLA</sequence>
<dbReference type="Proteomes" id="UP000218785">
    <property type="component" value="Chromosome"/>
</dbReference>
<dbReference type="KEGG" id="ttq:NIES37_30970"/>
<keyword evidence="2" id="KW-1185">Reference proteome</keyword>